<dbReference type="Pfam" id="PF02485">
    <property type="entry name" value="Branch"/>
    <property type="match status" value="1"/>
</dbReference>
<organism evidence="7 8">
    <name type="scientific">Dioscorea cayennensis subsp. rotundata</name>
    <name type="common">White Guinea yam</name>
    <name type="synonym">Dioscorea rotundata</name>
    <dbReference type="NCBI Taxonomy" id="55577"/>
    <lineage>
        <taxon>Eukaryota</taxon>
        <taxon>Viridiplantae</taxon>
        <taxon>Streptophyta</taxon>
        <taxon>Embryophyta</taxon>
        <taxon>Tracheophyta</taxon>
        <taxon>Spermatophyta</taxon>
        <taxon>Magnoliopsida</taxon>
        <taxon>Liliopsida</taxon>
        <taxon>Dioscoreales</taxon>
        <taxon>Dioscoreaceae</taxon>
        <taxon>Dioscorea</taxon>
    </lineage>
</organism>
<evidence type="ECO:0000313" key="8">
    <source>
        <dbReference type="RefSeq" id="XP_039139671.1"/>
    </source>
</evidence>
<dbReference type="RefSeq" id="XP_039139671.1">
    <property type="nucleotide sequence ID" value="XM_039283737.1"/>
</dbReference>
<dbReference type="InterPro" id="IPR044174">
    <property type="entry name" value="BC10-like"/>
</dbReference>
<dbReference type="Proteomes" id="UP001515500">
    <property type="component" value="Chromosome 15"/>
</dbReference>
<comment type="subcellular location">
    <subcellularLocation>
        <location evidence="1">Membrane</location>
        <topology evidence="1">Single-pass type II membrane protein</topology>
    </subcellularLocation>
</comment>
<keyword evidence="2" id="KW-0328">Glycosyltransferase</keyword>
<keyword evidence="3" id="KW-0808">Transferase</keyword>
<reference evidence="8" key="1">
    <citation type="submission" date="2025-08" db="UniProtKB">
        <authorList>
            <consortium name="RefSeq"/>
        </authorList>
    </citation>
    <scope>IDENTIFICATION</scope>
</reference>
<dbReference type="GO" id="GO:0016020">
    <property type="term" value="C:membrane"/>
    <property type="evidence" value="ECO:0007669"/>
    <property type="project" value="UniProtKB-SubCell"/>
</dbReference>
<keyword evidence="5" id="KW-0325">Glycoprotein</keyword>
<dbReference type="GO" id="GO:0016757">
    <property type="term" value="F:glycosyltransferase activity"/>
    <property type="evidence" value="ECO:0007669"/>
    <property type="project" value="UniProtKB-KW"/>
</dbReference>
<dbReference type="AlphaFoldDB" id="A0AB40CIH7"/>
<evidence type="ECO:0000313" key="7">
    <source>
        <dbReference type="Proteomes" id="UP001515500"/>
    </source>
</evidence>
<name>A0AB40CIH7_DIOCR</name>
<keyword evidence="6" id="KW-0732">Signal</keyword>
<feature type="signal peptide" evidence="6">
    <location>
        <begin position="1"/>
        <end position="24"/>
    </location>
</feature>
<accession>A0AB40CIH7</accession>
<evidence type="ECO:0000256" key="3">
    <source>
        <dbReference type="ARBA" id="ARBA00022679"/>
    </source>
</evidence>
<sequence>MTTLPLPPLAPLLLLLLSLPLIFFLSPHHLLPQTLISITNPSDLDDHLLRRASLLSSSFTSPPPSAPPKIAFLFLTISPDLPFSPLWTLFFSSHSSLISIYIHSSIPSPHPPPPLPFSSSFNPRFIPSIPTSRGSPSLIAAVRRLLAAALLDDPLNAFFTLLSPHCIPLRPFPSFHSTLFSPSPPLSFIEILPPDPLFLYPRYIARGPPESTMLPEIPFSQFRVGSQFFTLSRRHALLVVRDRRLWRKFRLPCLPSSLDSCYPEEHYFPTLLSMMDPESCTNFTLMNVNWSDNVDGHPRLYSPEEVSPELVRTLRKSEDSNHEFMFARKFSPECLQPLMDIAQTVILKEE</sequence>
<dbReference type="PANTHER" id="PTHR31042:SF140">
    <property type="entry name" value="CORE-2_I-BRANCHING BETA-1,6-N-ACETYLGLUCOSAMINYLTRANSFERASE FAMILY PROTEIN"/>
    <property type="match status" value="1"/>
</dbReference>
<dbReference type="GeneID" id="120276998"/>
<feature type="chain" id="PRO_5044195420" evidence="6">
    <location>
        <begin position="25"/>
        <end position="350"/>
    </location>
</feature>
<evidence type="ECO:0000256" key="6">
    <source>
        <dbReference type="SAM" id="SignalP"/>
    </source>
</evidence>
<evidence type="ECO:0000256" key="2">
    <source>
        <dbReference type="ARBA" id="ARBA00022676"/>
    </source>
</evidence>
<keyword evidence="4" id="KW-0472">Membrane</keyword>
<protein>
    <submittedName>
        <fullName evidence="8">Glycosyltransferase BC10-like</fullName>
    </submittedName>
</protein>
<keyword evidence="7" id="KW-1185">Reference proteome</keyword>
<evidence type="ECO:0000256" key="5">
    <source>
        <dbReference type="ARBA" id="ARBA00023180"/>
    </source>
</evidence>
<evidence type="ECO:0000256" key="1">
    <source>
        <dbReference type="ARBA" id="ARBA00004606"/>
    </source>
</evidence>
<gene>
    <name evidence="8" type="primary">LOC120276998</name>
</gene>
<proteinExistence type="predicted"/>
<evidence type="ECO:0000256" key="4">
    <source>
        <dbReference type="ARBA" id="ARBA00023136"/>
    </source>
</evidence>
<dbReference type="PANTHER" id="PTHR31042">
    <property type="entry name" value="CORE-2/I-BRANCHING BETA-1,6-N-ACETYLGLUCOSAMINYLTRANSFERASE FAMILY PROTEIN-RELATED"/>
    <property type="match status" value="1"/>
</dbReference>
<dbReference type="InterPro" id="IPR003406">
    <property type="entry name" value="Glyco_trans_14"/>
</dbReference>